<evidence type="ECO:0000256" key="2">
    <source>
        <dbReference type="SAM" id="SignalP"/>
    </source>
</evidence>
<reference evidence="3" key="1">
    <citation type="submission" date="2021-08" db="EMBL/GenBank/DDBJ databases">
        <title>WGS assembly of Ceratopteris richardii.</title>
        <authorList>
            <person name="Marchant D.B."/>
            <person name="Chen G."/>
            <person name="Jenkins J."/>
            <person name="Shu S."/>
            <person name="Leebens-Mack J."/>
            <person name="Grimwood J."/>
            <person name="Schmutz J."/>
            <person name="Soltis P."/>
            <person name="Soltis D."/>
            <person name="Chen Z.-H."/>
        </authorList>
    </citation>
    <scope>NUCLEOTIDE SEQUENCE</scope>
    <source>
        <strain evidence="3">Whitten #5841</strain>
        <tissue evidence="3">Leaf</tissue>
    </source>
</reference>
<keyword evidence="2" id="KW-0732">Signal</keyword>
<dbReference type="AlphaFoldDB" id="A0A8T2QXM4"/>
<evidence type="ECO:0000313" key="3">
    <source>
        <dbReference type="EMBL" id="KAH7288766.1"/>
    </source>
</evidence>
<proteinExistence type="predicted"/>
<keyword evidence="4" id="KW-1185">Reference proteome</keyword>
<gene>
    <name evidence="3" type="ORF">KP509_31G041800</name>
</gene>
<evidence type="ECO:0000313" key="4">
    <source>
        <dbReference type="Proteomes" id="UP000825935"/>
    </source>
</evidence>
<evidence type="ECO:0000256" key="1">
    <source>
        <dbReference type="SAM" id="Phobius"/>
    </source>
</evidence>
<feature type="signal peptide" evidence="2">
    <location>
        <begin position="1"/>
        <end position="27"/>
    </location>
</feature>
<feature type="chain" id="PRO_5035878460" evidence="2">
    <location>
        <begin position="28"/>
        <end position="239"/>
    </location>
</feature>
<keyword evidence="1" id="KW-0812">Transmembrane</keyword>
<dbReference type="Proteomes" id="UP000825935">
    <property type="component" value="Chromosome 31"/>
</dbReference>
<organism evidence="3 4">
    <name type="scientific">Ceratopteris richardii</name>
    <name type="common">Triangle waterfern</name>
    <dbReference type="NCBI Taxonomy" id="49495"/>
    <lineage>
        <taxon>Eukaryota</taxon>
        <taxon>Viridiplantae</taxon>
        <taxon>Streptophyta</taxon>
        <taxon>Embryophyta</taxon>
        <taxon>Tracheophyta</taxon>
        <taxon>Polypodiopsida</taxon>
        <taxon>Polypodiidae</taxon>
        <taxon>Polypodiales</taxon>
        <taxon>Pteridineae</taxon>
        <taxon>Pteridaceae</taxon>
        <taxon>Parkerioideae</taxon>
        <taxon>Ceratopteris</taxon>
    </lineage>
</organism>
<keyword evidence="1" id="KW-0472">Membrane</keyword>
<protein>
    <submittedName>
        <fullName evidence="3">Uncharacterized protein</fullName>
    </submittedName>
</protein>
<feature type="transmembrane region" description="Helical" evidence="1">
    <location>
        <begin position="211"/>
        <end position="233"/>
    </location>
</feature>
<dbReference type="EMBL" id="CM035436">
    <property type="protein sequence ID" value="KAH7288766.1"/>
    <property type="molecule type" value="Genomic_DNA"/>
</dbReference>
<accession>A0A8T2QXM4</accession>
<keyword evidence="1" id="KW-1133">Transmembrane helix</keyword>
<name>A0A8T2QXM4_CERRI</name>
<comment type="caution">
    <text evidence="3">The sequence shown here is derived from an EMBL/GenBank/DDBJ whole genome shotgun (WGS) entry which is preliminary data.</text>
</comment>
<sequence>MEHEQYHWVIWLALLFVVMVDIPLGNAALGAEVLHVSDMLELEPPYDLLLFNGGDGRENPVDKVHMAAAVLADRRDEEHGAFAGNSRPVKRPVLDYLEYELERRLYKGHRIWRCIQGGVSIYRGPRRLCRRMLSALSTSAPLGGYERIGFHPHHRLHGHYGLIHFNCMALRNSVKYGVQKIDRVDIYMPASQPPYGLSGRFCDFLETHPSFFLHLAMAFFLFACISGLLHVTFELPLKV</sequence>